<comment type="pathway">
    <text evidence="9">Protein modification; protein lipoylation via endogenous pathway; protein N(6)-(lipoyl)lysine from octanoyl-[acyl-carrier-protein]: step 2/2.</text>
</comment>
<keyword evidence="9" id="KW-0496">Mitochondrion</keyword>
<dbReference type="NCBIfam" id="NF004019">
    <property type="entry name" value="PRK05481.1"/>
    <property type="match status" value="1"/>
</dbReference>
<keyword evidence="4 9" id="KW-0949">S-adenosyl-L-methionine</keyword>
<sequence>MQSSRARLLAGARHISTRASPIGAAGARTLECGGHFGRRSVATTREQLRDELQSQANASEATLDHFVKLASTPAKPSTASSSSSAASFPFPLSSSAPPSSSSSCSSSAPAEEKPTKKREGKLPPWLKTKIAGSGDGRYYALKEQLKGLKLATVCQEAKCPNIGECWGGGKDHTATATIMIMGDTRTPPALDPTEPLNTAEAVAKWGVGYIVITTVDRDDLKDFGVNHFAETVQLVKEKTPSILVECLTGDFRGDLSLVEIMANSGLDVFAHNIETVESMQRWVRDYRAGYKQSLSVLEHAKKARPSLYTKSSIMLGFGEKDDEIRQAMRDLRSAGVDFLTLGQYLQPTRKHMKVHEYVTPEKFDQWREEGEGLGFKYVASGPLVRSSYKAGEYFIKNLLNQQRTQQHSQPQEQQR</sequence>
<evidence type="ECO:0000256" key="8">
    <source>
        <dbReference type="ARBA" id="ARBA00047326"/>
    </source>
</evidence>
<name>L8H5K8_ACACF</name>
<feature type="compositionally biased region" description="Low complexity" evidence="10">
    <location>
        <begin position="73"/>
        <end position="109"/>
    </location>
</feature>
<dbReference type="Gene3D" id="3.20.20.70">
    <property type="entry name" value="Aldolase class I"/>
    <property type="match status" value="1"/>
</dbReference>
<feature type="domain" description="Radical SAM core" evidence="11">
    <location>
        <begin position="140"/>
        <end position="376"/>
    </location>
</feature>
<dbReference type="VEuPathDB" id="AmoebaDB:ACA1_055650"/>
<dbReference type="PROSITE" id="PS51918">
    <property type="entry name" value="RADICAL_SAM"/>
    <property type="match status" value="1"/>
</dbReference>
<dbReference type="UniPathway" id="UPA00538">
    <property type="reaction ID" value="UER00593"/>
</dbReference>
<dbReference type="RefSeq" id="XP_004344202.1">
    <property type="nucleotide sequence ID" value="XM_004344152.1"/>
</dbReference>
<evidence type="ECO:0000256" key="2">
    <source>
        <dbReference type="ARBA" id="ARBA00022485"/>
    </source>
</evidence>
<dbReference type="AlphaFoldDB" id="L8H5K8"/>
<dbReference type="NCBIfam" id="TIGR00510">
    <property type="entry name" value="lipA"/>
    <property type="match status" value="1"/>
</dbReference>
<feature type="binding site" evidence="9">
    <location>
        <position position="159"/>
    </location>
    <ligand>
        <name>[4Fe-4S] cluster</name>
        <dbReference type="ChEBI" id="CHEBI:49883"/>
        <label>1</label>
    </ligand>
</feature>
<dbReference type="InterPro" id="IPR003698">
    <property type="entry name" value="Lipoyl_synth"/>
</dbReference>
<keyword evidence="6 9" id="KW-0408">Iron</keyword>
<keyword evidence="13" id="KW-1185">Reference proteome</keyword>
<feature type="binding site" evidence="9">
    <location>
        <position position="387"/>
    </location>
    <ligand>
        <name>[4Fe-4S] cluster</name>
        <dbReference type="ChEBI" id="CHEBI:49883"/>
        <label>1</label>
    </ligand>
</feature>
<evidence type="ECO:0000256" key="3">
    <source>
        <dbReference type="ARBA" id="ARBA00022679"/>
    </source>
</evidence>
<evidence type="ECO:0000256" key="5">
    <source>
        <dbReference type="ARBA" id="ARBA00022723"/>
    </source>
</evidence>
<dbReference type="GO" id="GO:0016992">
    <property type="term" value="F:lipoate synthase activity"/>
    <property type="evidence" value="ECO:0007669"/>
    <property type="project" value="UniProtKB-UniRule"/>
</dbReference>
<dbReference type="STRING" id="1257118.L8H5K8"/>
<proteinExistence type="inferred from homology"/>
<dbReference type="Pfam" id="PF04055">
    <property type="entry name" value="Radical_SAM"/>
    <property type="match status" value="1"/>
</dbReference>
<comment type="cofactor">
    <cofactor evidence="9">
        <name>[4Fe-4S] cluster</name>
        <dbReference type="ChEBI" id="CHEBI:49883"/>
    </cofactor>
    <text evidence="9">Binds 2 [4Fe-4S] clusters per subunit. One cluster is coordinated with 3 cysteines and an exchangeable S-adenosyl-L-methionine.</text>
</comment>
<dbReference type="SUPFAM" id="SSF102114">
    <property type="entry name" value="Radical SAM enzymes"/>
    <property type="match status" value="1"/>
</dbReference>
<dbReference type="GO" id="GO:0005739">
    <property type="term" value="C:mitochondrion"/>
    <property type="evidence" value="ECO:0007669"/>
    <property type="project" value="UniProtKB-SubCell"/>
</dbReference>
<dbReference type="InterPro" id="IPR006638">
    <property type="entry name" value="Elp3/MiaA/NifB-like_rSAM"/>
</dbReference>
<feature type="binding site" evidence="9">
    <location>
        <position position="165"/>
    </location>
    <ligand>
        <name>[4Fe-4S] cluster</name>
        <dbReference type="ChEBI" id="CHEBI:49883"/>
        <label>1</label>
    </ligand>
</feature>
<comment type="function">
    <text evidence="9">Catalyzes the radical-mediated insertion of two sulfur atoms into the C-6 and C-8 positions of the octanoyl moiety bound to the lipoyl domains of lipoate-dependent enzymes, thereby converting the octanoylated domains into lipoylated derivatives.</text>
</comment>
<dbReference type="EMBL" id="KB007909">
    <property type="protein sequence ID" value="ELR20799.1"/>
    <property type="molecule type" value="Genomic_DNA"/>
</dbReference>
<evidence type="ECO:0000256" key="4">
    <source>
        <dbReference type="ARBA" id="ARBA00022691"/>
    </source>
</evidence>
<reference evidence="12 13" key="1">
    <citation type="journal article" date="2013" name="Genome Biol.">
        <title>Genome of Acanthamoeba castellanii highlights extensive lateral gene transfer and early evolution of tyrosine kinase signaling.</title>
        <authorList>
            <person name="Clarke M."/>
            <person name="Lohan A.J."/>
            <person name="Liu B."/>
            <person name="Lagkouvardos I."/>
            <person name="Roy S."/>
            <person name="Zafar N."/>
            <person name="Bertelli C."/>
            <person name="Schilde C."/>
            <person name="Kianianmomeni A."/>
            <person name="Burglin T.R."/>
            <person name="Frech C."/>
            <person name="Turcotte B."/>
            <person name="Kopec K.O."/>
            <person name="Synnott J.M."/>
            <person name="Choo C."/>
            <person name="Paponov I."/>
            <person name="Finkler A."/>
            <person name="Soon Heng Tan C."/>
            <person name="Hutchins A.P."/>
            <person name="Weinmeier T."/>
            <person name="Rattei T."/>
            <person name="Chu J.S."/>
            <person name="Gimenez G."/>
            <person name="Irimia M."/>
            <person name="Rigden D.J."/>
            <person name="Fitzpatrick D.A."/>
            <person name="Lorenzo-Morales J."/>
            <person name="Bateman A."/>
            <person name="Chiu C.H."/>
            <person name="Tang P."/>
            <person name="Hegemann P."/>
            <person name="Fromm H."/>
            <person name="Raoult D."/>
            <person name="Greub G."/>
            <person name="Miranda-Saavedra D."/>
            <person name="Chen N."/>
            <person name="Nash P."/>
            <person name="Ginger M.L."/>
            <person name="Horn M."/>
            <person name="Schaap P."/>
            <person name="Caler L."/>
            <person name="Loftus B."/>
        </authorList>
    </citation>
    <scope>NUCLEOTIDE SEQUENCE [LARGE SCALE GENOMIC DNA]</scope>
    <source>
        <strain evidence="12 13">Neff</strain>
    </source>
</reference>
<evidence type="ECO:0000256" key="1">
    <source>
        <dbReference type="ARBA" id="ARBA00004173"/>
    </source>
</evidence>
<gene>
    <name evidence="12" type="ORF">ACA1_055650</name>
</gene>
<dbReference type="OrthoDB" id="3231at2759"/>
<dbReference type="GO" id="GO:0046872">
    <property type="term" value="F:metal ion binding"/>
    <property type="evidence" value="ECO:0007669"/>
    <property type="project" value="UniProtKB-KW"/>
</dbReference>
<dbReference type="PANTHER" id="PTHR10949">
    <property type="entry name" value="LIPOYL SYNTHASE"/>
    <property type="match status" value="1"/>
</dbReference>
<dbReference type="GO" id="GO:0051539">
    <property type="term" value="F:4 iron, 4 sulfur cluster binding"/>
    <property type="evidence" value="ECO:0007669"/>
    <property type="project" value="UniProtKB-UniRule"/>
</dbReference>
<evidence type="ECO:0000256" key="7">
    <source>
        <dbReference type="ARBA" id="ARBA00023014"/>
    </source>
</evidence>
<keyword evidence="7 9" id="KW-0411">Iron-sulfur</keyword>
<dbReference type="HAMAP" id="MF_00206">
    <property type="entry name" value="Lipoyl_synth"/>
    <property type="match status" value="1"/>
</dbReference>
<evidence type="ECO:0000313" key="13">
    <source>
        <dbReference type="Proteomes" id="UP000011083"/>
    </source>
</evidence>
<dbReference type="InterPro" id="IPR013785">
    <property type="entry name" value="Aldolase_TIM"/>
</dbReference>
<dbReference type="InterPro" id="IPR031691">
    <property type="entry name" value="LIAS_N"/>
</dbReference>
<comment type="caution">
    <text evidence="9">Lacks conserved residue(s) required for the propagation of feature annotation.</text>
</comment>
<dbReference type="NCBIfam" id="NF009544">
    <property type="entry name" value="PRK12928.1"/>
    <property type="match status" value="1"/>
</dbReference>
<evidence type="ECO:0000259" key="11">
    <source>
        <dbReference type="PROSITE" id="PS51918"/>
    </source>
</evidence>
<dbReference type="GO" id="GO:0009249">
    <property type="term" value="P:protein lipoylation"/>
    <property type="evidence" value="ECO:0007669"/>
    <property type="project" value="UniProtKB-UniRule"/>
</dbReference>
<feature type="binding site" evidence="9">
    <location>
        <position position="154"/>
    </location>
    <ligand>
        <name>[4Fe-4S] cluster</name>
        <dbReference type="ChEBI" id="CHEBI:49883"/>
        <label>1</label>
    </ligand>
</feature>
<dbReference type="KEGG" id="acan:ACA1_055650"/>
<dbReference type="InterPro" id="IPR058240">
    <property type="entry name" value="rSAM_sf"/>
</dbReference>
<evidence type="ECO:0000313" key="12">
    <source>
        <dbReference type="EMBL" id="ELR20799.1"/>
    </source>
</evidence>
<protein>
    <recommendedName>
        <fullName evidence="9">Lipoyl synthase, mitochondrial</fullName>
        <ecNumber evidence="9">2.8.1.8</ecNumber>
    </recommendedName>
    <alternativeName>
        <fullName evidence="9">Lipoate synthase</fullName>
        <shortName evidence="9">LS</shortName>
        <shortName evidence="9">Lip-syn</shortName>
    </alternativeName>
    <alternativeName>
        <fullName evidence="9">Lipoic acid synthase</fullName>
    </alternativeName>
</protein>
<evidence type="ECO:0000256" key="6">
    <source>
        <dbReference type="ARBA" id="ARBA00023004"/>
    </source>
</evidence>
<keyword evidence="3 9" id="KW-0808">Transferase</keyword>
<feature type="region of interest" description="Disordered" evidence="10">
    <location>
        <begin position="73"/>
        <end position="127"/>
    </location>
</feature>
<dbReference type="Pfam" id="PF16881">
    <property type="entry name" value="LIAS_N"/>
    <property type="match status" value="1"/>
</dbReference>
<comment type="similarity">
    <text evidence="9">Belongs to the radical SAM superfamily. Lipoyl synthase family.</text>
</comment>
<dbReference type="OMA" id="PYCDIDF"/>
<evidence type="ECO:0000256" key="9">
    <source>
        <dbReference type="HAMAP-Rule" id="MF_03123"/>
    </source>
</evidence>
<dbReference type="Proteomes" id="UP000011083">
    <property type="component" value="Unassembled WGS sequence"/>
</dbReference>
<organism evidence="12 13">
    <name type="scientific">Acanthamoeba castellanii (strain ATCC 30010 / Neff)</name>
    <dbReference type="NCBI Taxonomy" id="1257118"/>
    <lineage>
        <taxon>Eukaryota</taxon>
        <taxon>Amoebozoa</taxon>
        <taxon>Discosea</taxon>
        <taxon>Longamoebia</taxon>
        <taxon>Centramoebida</taxon>
        <taxon>Acanthamoebidae</taxon>
        <taxon>Acanthamoeba</taxon>
    </lineage>
</organism>
<keyword evidence="5 9" id="KW-0479">Metal-binding</keyword>
<dbReference type="PANTHER" id="PTHR10949:SF0">
    <property type="entry name" value="LIPOYL SYNTHASE, MITOCHONDRIAL"/>
    <property type="match status" value="1"/>
</dbReference>
<dbReference type="SMART" id="SM00729">
    <property type="entry name" value="Elp3"/>
    <property type="match status" value="1"/>
</dbReference>
<dbReference type="InterPro" id="IPR007197">
    <property type="entry name" value="rSAM"/>
</dbReference>
<dbReference type="GeneID" id="14921669"/>
<comment type="subcellular location">
    <subcellularLocation>
        <location evidence="1 9">Mitochondrion</location>
    </subcellularLocation>
</comment>
<dbReference type="EC" id="2.8.1.8" evidence="9"/>
<evidence type="ECO:0000256" key="10">
    <source>
        <dbReference type="SAM" id="MobiDB-lite"/>
    </source>
</evidence>
<keyword evidence="2 9" id="KW-0004">4Fe-4S</keyword>
<accession>L8H5K8</accession>
<comment type="catalytic activity">
    <reaction evidence="8 9">
        <text>[[Fe-S] cluster scaffold protein carrying a second [4Fe-4S](2+) cluster] + N(6)-octanoyl-L-lysyl-[protein] + 2 oxidized [2Fe-2S]-[ferredoxin] + 2 S-adenosyl-L-methionine + 4 H(+) = [[Fe-S] cluster scaffold protein] + N(6)-[(R)-dihydrolipoyl]-L-lysyl-[protein] + 4 Fe(3+) + 2 hydrogen sulfide + 2 5'-deoxyadenosine + 2 L-methionine + 2 reduced [2Fe-2S]-[ferredoxin]</text>
        <dbReference type="Rhea" id="RHEA:16585"/>
        <dbReference type="Rhea" id="RHEA-COMP:9928"/>
        <dbReference type="Rhea" id="RHEA-COMP:10000"/>
        <dbReference type="Rhea" id="RHEA-COMP:10001"/>
        <dbReference type="Rhea" id="RHEA-COMP:10475"/>
        <dbReference type="Rhea" id="RHEA-COMP:14568"/>
        <dbReference type="Rhea" id="RHEA-COMP:14569"/>
        <dbReference type="ChEBI" id="CHEBI:15378"/>
        <dbReference type="ChEBI" id="CHEBI:17319"/>
        <dbReference type="ChEBI" id="CHEBI:29034"/>
        <dbReference type="ChEBI" id="CHEBI:29919"/>
        <dbReference type="ChEBI" id="CHEBI:33722"/>
        <dbReference type="ChEBI" id="CHEBI:33737"/>
        <dbReference type="ChEBI" id="CHEBI:33738"/>
        <dbReference type="ChEBI" id="CHEBI:57844"/>
        <dbReference type="ChEBI" id="CHEBI:59789"/>
        <dbReference type="ChEBI" id="CHEBI:78809"/>
        <dbReference type="ChEBI" id="CHEBI:83100"/>
        <dbReference type="EC" id="2.8.1.8"/>
    </reaction>
</comment>